<name>A0A0P7YNU8_9CYAN</name>
<accession>A0A0P7YNU8</accession>
<sequence length="186" mass="21741">MMNNHLNQVTKMAFKTIPISYIYAEPIYWERYETAREASGWSKATMLTQLAHTFGKVHLTYYQKAAELDAVARGYACHQGDHYDLLRNWDELPVYKGELPDFDKSPLQLMPDPDMSLERKSFTRFKCSGRNAAVLRMAMIVDRTNVQVLMTKILRWYYTNYWGNAYLSQIEADAQHTLNPDMEHIS</sequence>
<comment type="caution">
    <text evidence="1">The sequence shown here is derived from an EMBL/GenBank/DDBJ whole genome shotgun (WGS) entry which is preliminary data.</text>
</comment>
<dbReference type="Proteomes" id="UP000050465">
    <property type="component" value="Unassembled WGS sequence"/>
</dbReference>
<gene>
    <name evidence="1" type="ORF">HLUCCA11_23460</name>
</gene>
<reference evidence="1 2" key="1">
    <citation type="submission" date="2015-09" db="EMBL/GenBank/DDBJ databases">
        <title>Identification and resolution of microdiversity through metagenomic sequencing of parallel consortia.</title>
        <authorList>
            <person name="Nelson W.C."/>
            <person name="Romine M.F."/>
            <person name="Lindemann S.R."/>
        </authorList>
    </citation>
    <scope>NUCLEOTIDE SEQUENCE [LARGE SCALE GENOMIC DNA]</scope>
    <source>
        <strain evidence="1">Ana</strain>
    </source>
</reference>
<dbReference type="AlphaFoldDB" id="A0A0P7YNU8"/>
<dbReference type="EMBL" id="LJZR01000095">
    <property type="protein sequence ID" value="KPQ31573.1"/>
    <property type="molecule type" value="Genomic_DNA"/>
</dbReference>
<protein>
    <submittedName>
        <fullName evidence="1">Uncharacterized protein</fullName>
    </submittedName>
</protein>
<evidence type="ECO:0000313" key="2">
    <source>
        <dbReference type="Proteomes" id="UP000050465"/>
    </source>
</evidence>
<evidence type="ECO:0000313" key="1">
    <source>
        <dbReference type="EMBL" id="KPQ31573.1"/>
    </source>
</evidence>
<proteinExistence type="predicted"/>
<organism evidence="1 2">
    <name type="scientific">Phormidesmis priestleyi Ana</name>
    <dbReference type="NCBI Taxonomy" id="1666911"/>
    <lineage>
        <taxon>Bacteria</taxon>
        <taxon>Bacillati</taxon>
        <taxon>Cyanobacteriota</taxon>
        <taxon>Cyanophyceae</taxon>
        <taxon>Leptolyngbyales</taxon>
        <taxon>Leptolyngbyaceae</taxon>
        <taxon>Phormidesmis</taxon>
    </lineage>
</organism>